<organism evidence="1 2">
    <name type="scientific">Niallia oryzisoli</name>
    <dbReference type="NCBI Taxonomy" id="1737571"/>
    <lineage>
        <taxon>Bacteria</taxon>
        <taxon>Bacillati</taxon>
        <taxon>Bacillota</taxon>
        <taxon>Bacilli</taxon>
        <taxon>Bacillales</taxon>
        <taxon>Bacillaceae</taxon>
        <taxon>Niallia</taxon>
    </lineage>
</organism>
<dbReference type="Pfam" id="PF11104">
    <property type="entry name" value="PilM_2"/>
    <property type="match status" value="1"/>
</dbReference>
<accession>A0ABZ2CKS0</accession>
<evidence type="ECO:0000313" key="2">
    <source>
        <dbReference type="Proteomes" id="UP001357223"/>
    </source>
</evidence>
<evidence type="ECO:0000313" key="1">
    <source>
        <dbReference type="EMBL" id="WVX82567.1"/>
    </source>
</evidence>
<dbReference type="RefSeq" id="WP_338451466.1">
    <property type="nucleotide sequence ID" value="NZ_CP137640.1"/>
</dbReference>
<dbReference type="Proteomes" id="UP001357223">
    <property type="component" value="Chromosome"/>
</dbReference>
<dbReference type="InterPro" id="IPR005883">
    <property type="entry name" value="PilM"/>
</dbReference>
<gene>
    <name evidence="1" type="primary">pilM</name>
    <name evidence="1" type="ORF">R4Z09_06180</name>
</gene>
<proteinExistence type="predicted"/>
<dbReference type="EMBL" id="CP137640">
    <property type="protein sequence ID" value="WVX82567.1"/>
    <property type="molecule type" value="Genomic_DNA"/>
</dbReference>
<dbReference type="Gene3D" id="3.30.1490.300">
    <property type="match status" value="1"/>
</dbReference>
<reference evidence="1 2" key="1">
    <citation type="submission" date="2023-10" db="EMBL/GenBank/DDBJ databases">
        <title>Niallia locisalis sp.nov. isolated from a salt pond sample.</title>
        <authorList>
            <person name="Li X.-J."/>
            <person name="Dong L."/>
        </authorList>
    </citation>
    <scope>NUCLEOTIDE SEQUENCE [LARGE SCALE GENOMIC DNA]</scope>
    <source>
        <strain evidence="1 2">DSM 29761</strain>
    </source>
</reference>
<dbReference type="Gene3D" id="3.30.420.40">
    <property type="match status" value="2"/>
</dbReference>
<sequence length="261" mass="30266">MSDWKIERRLVRLIVPDSFVIIRKITVPIDIGDDEMHGYIFMEISSSIHLPFENPVFDYVRLGQKEGKQELLLFAGPEEVIQEYAETLEEANLHPLSADISSLAHFRLYDRQSSAEHENVMLVQVDLKSVNITIFENIKPVVMRHLMMDVDISKWERGKNHLILNTYLGDKNDILYPLEDAYLEIDSVRNFYNYSLNQGRKLVNKLVLDGDHPWLDEIEEKLKSQFDIPVVRIERSNVVGDAEKMPSSYHLNIGLGLKEVE</sequence>
<protein>
    <submittedName>
        <fullName evidence="1">Pilus assembly protein PilM</fullName>
    </submittedName>
</protein>
<keyword evidence="2" id="KW-1185">Reference proteome</keyword>
<name>A0ABZ2CKS0_9BACI</name>